<comment type="caution">
    <text evidence="2">Lacks conserved residue(s) required for the propagation of feature annotation.</text>
</comment>
<keyword evidence="2" id="KW-0067">ATP-binding</keyword>
<feature type="binding site" evidence="2">
    <location>
        <position position="321"/>
    </location>
    <ligand>
        <name>substrate</name>
    </ligand>
</feature>
<dbReference type="InterPro" id="IPR036921">
    <property type="entry name" value="PurM-like_N_sf"/>
</dbReference>
<dbReference type="AlphaFoldDB" id="A0A328PA10"/>
<comment type="function">
    <text evidence="2">Catalyzes the ATP-dependent phosphorylation of thiamine-monophosphate (TMP) to form thiamine-pyrophosphate (TPP), the active form of vitamin B1.</text>
</comment>
<keyword evidence="1 2" id="KW-0784">Thiamine biosynthesis</keyword>
<dbReference type="SUPFAM" id="SSF56042">
    <property type="entry name" value="PurM C-terminal domain-like"/>
    <property type="match status" value="1"/>
</dbReference>
<feature type="binding site" evidence="2">
    <location>
        <position position="44"/>
    </location>
    <ligand>
        <name>Mg(2+)</name>
        <dbReference type="ChEBI" id="CHEBI:18420"/>
        <label>1</label>
    </ligand>
</feature>
<feature type="domain" description="PurM-like C-terminal" evidence="4">
    <location>
        <begin position="151"/>
        <end position="308"/>
    </location>
</feature>
<dbReference type="PANTHER" id="PTHR30270">
    <property type="entry name" value="THIAMINE-MONOPHOSPHATE KINASE"/>
    <property type="match status" value="1"/>
</dbReference>
<dbReference type="InterPro" id="IPR006283">
    <property type="entry name" value="ThiL-like"/>
</dbReference>
<keyword evidence="6" id="KW-1185">Reference proteome</keyword>
<evidence type="ECO:0000313" key="5">
    <source>
        <dbReference type="EMBL" id="RAO77074.1"/>
    </source>
</evidence>
<feature type="binding site" evidence="2">
    <location>
        <position position="27"/>
    </location>
    <ligand>
        <name>Mg(2+)</name>
        <dbReference type="ChEBI" id="CHEBI:18420"/>
        <label>3</label>
    </ligand>
</feature>
<dbReference type="InterPro" id="IPR036676">
    <property type="entry name" value="PurM-like_C_sf"/>
</dbReference>
<dbReference type="Pfam" id="PF02769">
    <property type="entry name" value="AIRS_C"/>
    <property type="match status" value="1"/>
</dbReference>
<evidence type="ECO:0000256" key="1">
    <source>
        <dbReference type="ARBA" id="ARBA00022977"/>
    </source>
</evidence>
<feature type="binding site" evidence="2">
    <location>
        <position position="147"/>
    </location>
    <ligand>
        <name>ATP</name>
        <dbReference type="ChEBI" id="CHEBI:30616"/>
    </ligand>
</feature>
<name>A0A328PA10_9GAMM</name>
<dbReference type="GO" id="GO:0009229">
    <property type="term" value="P:thiamine diphosphate biosynthetic process"/>
    <property type="evidence" value="ECO:0007669"/>
    <property type="project" value="UniProtKB-UniRule"/>
</dbReference>
<keyword evidence="2" id="KW-0808">Transferase</keyword>
<accession>A0A328PA10</accession>
<feature type="binding site" evidence="2">
    <location>
        <position position="265"/>
    </location>
    <ligand>
        <name>substrate</name>
    </ligand>
</feature>
<dbReference type="PIRSF" id="PIRSF005303">
    <property type="entry name" value="Thiam_monoph_kin"/>
    <property type="match status" value="1"/>
</dbReference>
<dbReference type="GO" id="GO:0009030">
    <property type="term" value="F:thiamine-phosphate kinase activity"/>
    <property type="evidence" value="ECO:0007669"/>
    <property type="project" value="UniProtKB-UniRule"/>
</dbReference>
<dbReference type="OrthoDB" id="9802811at2"/>
<sequence>MEFRLIDRIRERTAQGREDVRLGIGDDAALVAPPAGQEVAIAIDTMVEGVHFPQGIAPADIGWKSLAVNLSDLAAMGATPSWALLALTLPRQPVEQVQSFIDGYAEGFAQLAQSYRLALIGGDTTRGMLTVSVAVHGFVPPGQALTRAGARAGDVVLVTGTLGDAAAGLRLLQAGARVAEGDGRAAYLIERLHRPTPRVKAGLALRGRATACIDVSDGLLADLGHVCEASALGAEIDASLLPRSSMLLGAFDETMTRDLALSGGDDYELCFTVPPSLVAEVQGDLARLGCGATRIGRMVEGTGVRVRDEQGQWLETTHRGWDHFA</sequence>
<dbReference type="UniPathway" id="UPA00060">
    <property type="reaction ID" value="UER00142"/>
</dbReference>
<dbReference type="Gene3D" id="3.30.1330.10">
    <property type="entry name" value="PurM-like, N-terminal domain"/>
    <property type="match status" value="1"/>
</dbReference>
<evidence type="ECO:0000259" key="3">
    <source>
        <dbReference type="Pfam" id="PF00586"/>
    </source>
</evidence>
<feature type="binding site" evidence="2">
    <location>
        <position position="123"/>
    </location>
    <ligand>
        <name>Mg(2+)</name>
        <dbReference type="ChEBI" id="CHEBI:18420"/>
        <label>1</label>
    </ligand>
</feature>
<feature type="binding site" evidence="2">
    <location>
        <position position="72"/>
    </location>
    <ligand>
        <name>Mg(2+)</name>
        <dbReference type="ChEBI" id="CHEBI:18420"/>
        <label>2</label>
    </ligand>
</feature>
<dbReference type="GO" id="GO:0000287">
    <property type="term" value="F:magnesium ion binding"/>
    <property type="evidence" value="ECO:0007669"/>
    <property type="project" value="UniProtKB-UniRule"/>
</dbReference>
<keyword evidence="2" id="KW-0479">Metal-binding</keyword>
<dbReference type="Pfam" id="PF00586">
    <property type="entry name" value="AIRS"/>
    <property type="match status" value="1"/>
</dbReference>
<dbReference type="InterPro" id="IPR016188">
    <property type="entry name" value="PurM-like_N"/>
</dbReference>
<proteinExistence type="inferred from homology"/>
<reference evidence="5 6" key="1">
    <citation type="journal article" date="2018" name="Genet. Mol. Biol.">
        <title>The genome sequence of Dyella jiangningensis FCAV SCS01 from a lignocellulose-decomposing microbial consortium metagenome reveals potential for biotechnological applications.</title>
        <authorList>
            <person name="Desiderato J.G."/>
            <person name="Alvarenga D.O."/>
            <person name="Constancio M.T.L."/>
            <person name="Alves L.M.C."/>
            <person name="Varani A.M."/>
        </authorList>
    </citation>
    <scope>NUCLEOTIDE SEQUENCE [LARGE SCALE GENOMIC DNA]</scope>
    <source>
        <strain evidence="5 6">FCAV SCS01</strain>
    </source>
</reference>
<dbReference type="GO" id="GO:0009228">
    <property type="term" value="P:thiamine biosynthetic process"/>
    <property type="evidence" value="ECO:0007669"/>
    <property type="project" value="UniProtKB-KW"/>
</dbReference>
<evidence type="ECO:0000313" key="6">
    <source>
        <dbReference type="Proteomes" id="UP000248926"/>
    </source>
</evidence>
<feature type="domain" description="PurM-like N-terminal" evidence="3">
    <location>
        <begin position="25"/>
        <end position="139"/>
    </location>
</feature>
<feature type="binding site" evidence="2">
    <location>
        <position position="27"/>
    </location>
    <ligand>
        <name>Mg(2+)</name>
        <dbReference type="ChEBI" id="CHEBI:18420"/>
        <label>4</label>
    </ligand>
</feature>
<organism evidence="5 6">
    <name type="scientific">Dyella jiangningensis</name>
    <dbReference type="NCBI Taxonomy" id="1379159"/>
    <lineage>
        <taxon>Bacteria</taxon>
        <taxon>Pseudomonadati</taxon>
        <taxon>Pseudomonadota</taxon>
        <taxon>Gammaproteobacteria</taxon>
        <taxon>Lysobacterales</taxon>
        <taxon>Rhodanobacteraceae</taxon>
        <taxon>Dyella</taxon>
    </lineage>
</organism>
<feature type="binding site" evidence="2">
    <location>
        <position position="72"/>
    </location>
    <ligand>
        <name>Mg(2+)</name>
        <dbReference type="ChEBI" id="CHEBI:18420"/>
        <label>3</label>
    </ligand>
</feature>
<evidence type="ECO:0000256" key="2">
    <source>
        <dbReference type="HAMAP-Rule" id="MF_02128"/>
    </source>
</evidence>
<keyword evidence="2" id="KW-0547">Nucleotide-binding</keyword>
<feature type="binding site" evidence="2">
    <location>
        <position position="216"/>
    </location>
    <ligand>
        <name>ATP</name>
        <dbReference type="ChEBI" id="CHEBI:30616"/>
    </ligand>
</feature>
<feature type="binding site" evidence="2">
    <location>
        <position position="72"/>
    </location>
    <ligand>
        <name>Mg(2+)</name>
        <dbReference type="ChEBI" id="CHEBI:18420"/>
        <label>4</label>
    </ligand>
</feature>
<comment type="pathway">
    <text evidence="2">Cofactor biosynthesis; thiamine diphosphate biosynthesis; thiamine diphosphate from thiamine phosphate: step 1/1.</text>
</comment>
<dbReference type="InterPro" id="IPR010918">
    <property type="entry name" value="PurM-like_C_dom"/>
</dbReference>
<comment type="similarity">
    <text evidence="2">Belongs to the thiamine-monophosphate kinase family.</text>
</comment>
<dbReference type="Proteomes" id="UP000248926">
    <property type="component" value="Unassembled WGS sequence"/>
</dbReference>
<comment type="catalytic activity">
    <reaction evidence="2">
        <text>thiamine phosphate + ATP = thiamine diphosphate + ADP</text>
        <dbReference type="Rhea" id="RHEA:15913"/>
        <dbReference type="ChEBI" id="CHEBI:30616"/>
        <dbReference type="ChEBI" id="CHEBI:37575"/>
        <dbReference type="ChEBI" id="CHEBI:58937"/>
        <dbReference type="ChEBI" id="CHEBI:456216"/>
        <dbReference type="EC" id="2.7.4.16"/>
    </reaction>
</comment>
<comment type="caution">
    <text evidence="5">The sequence shown here is derived from an EMBL/GenBank/DDBJ whole genome shotgun (WGS) entry which is preliminary data.</text>
</comment>
<feature type="binding site" evidence="2">
    <location>
        <position position="214"/>
    </location>
    <ligand>
        <name>Mg(2+)</name>
        <dbReference type="ChEBI" id="CHEBI:18420"/>
        <label>3</label>
    </ligand>
</feature>
<dbReference type="EC" id="2.7.4.16" evidence="2"/>
<dbReference type="SUPFAM" id="SSF55326">
    <property type="entry name" value="PurM N-terminal domain-like"/>
    <property type="match status" value="1"/>
</dbReference>
<protein>
    <recommendedName>
        <fullName evidence="2">Thiamine-monophosphate kinase</fullName>
        <shortName evidence="2">TMP kinase</shortName>
        <shortName evidence="2">Thiamine-phosphate kinase</shortName>
        <ecNumber evidence="2">2.7.4.16</ecNumber>
    </recommendedName>
</protein>
<dbReference type="EMBL" id="NFZS01000001">
    <property type="protein sequence ID" value="RAO77074.1"/>
    <property type="molecule type" value="Genomic_DNA"/>
</dbReference>
<feature type="binding site" evidence="2">
    <location>
        <begin position="122"/>
        <end position="123"/>
    </location>
    <ligand>
        <name>ATP</name>
        <dbReference type="ChEBI" id="CHEBI:30616"/>
    </ligand>
</feature>
<dbReference type="GO" id="GO:0005524">
    <property type="term" value="F:ATP binding"/>
    <property type="evidence" value="ECO:0007669"/>
    <property type="project" value="UniProtKB-UniRule"/>
</dbReference>
<dbReference type="Gene3D" id="3.90.650.10">
    <property type="entry name" value="PurM-like C-terminal domain"/>
    <property type="match status" value="1"/>
</dbReference>
<dbReference type="HAMAP" id="MF_02128">
    <property type="entry name" value="TMP_kinase"/>
    <property type="match status" value="1"/>
</dbReference>
<feature type="binding site" evidence="2">
    <location>
        <position position="217"/>
    </location>
    <ligand>
        <name>Mg(2+)</name>
        <dbReference type="ChEBI" id="CHEBI:18420"/>
        <label>5</label>
    </ligand>
</feature>
<feature type="binding site" evidence="2">
    <location>
        <position position="51"/>
    </location>
    <ligand>
        <name>substrate</name>
    </ligand>
</feature>
<dbReference type="CDD" id="cd02194">
    <property type="entry name" value="ThiL"/>
    <property type="match status" value="1"/>
</dbReference>
<gene>
    <name evidence="2" type="primary">thiL</name>
    <name evidence="5" type="ORF">CA260_04015</name>
</gene>
<keyword evidence="2" id="KW-0460">Magnesium</keyword>
<evidence type="ECO:0000259" key="4">
    <source>
        <dbReference type="Pfam" id="PF02769"/>
    </source>
</evidence>
<dbReference type="RefSeq" id="WP_111981134.1">
    <property type="nucleotide sequence ID" value="NZ_NFZS01000001.1"/>
</dbReference>
<comment type="miscellaneous">
    <text evidence="2">Reaction mechanism of ThiL seems to utilize a direct, inline transfer of the gamma-phosphate of ATP to TMP rather than a phosphorylated enzyme intermediate.</text>
</comment>
<dbReference type="PANTHER" id="PTHR30270:SF0">
    <property type="entry name" value="THIAMINE-MONOPHOSPHATE KINASE"/>
    <property type="match status" value="1"/>
</dbReference>
<feature type="binding site" evidence="2">
    <location>
        <position position="44"/>
    </location>
    <ligand>
        <name>Mg(2+)</name>
        <dbReference type="ChEBI" id="CHEBI:18420"/>
        <label>2</label>
    </ligand>
</feature>
<dbReference type="NCBIfam" id="TIGR01379">
    <property type="entry name" value="thiL"/>
    <property type="match status" value="1"/>
</dbReference>
<keyword evidence="2 5" id="KW-0418">Kinase</keyword>